<dbReference type="EMBL" id="FOHN01000002">
    <property type="protein sequence ID" value="SES68292.1"/>
    <property type="molecule type" value="Genomic_DNA"/>
</dbReference>
<accession>A0A1H9YGX1</accession>
<gene>
    <name evidence="1" type="ORF">SAMN04487772_10214</name>
</gene>
<dbReference type="Proteomes" id="UP000199800">
    <property type="component" value="Unassembled WGS sequence"/>
</dbReference>
<name>A0A1H9YGX1_9FIRM</name>
<dbReference type="AlphaFoldDB" id="A0A1H9YGX1"/>
<sequence length="86" mass="10248">MRKKMERLAKELSIRSSHSYSFTETPFKVANFVEGERYFIVQTTSDEVVRAWKTQQEAVFDLQDILQKGVFRTRFGEVYLNKYKQS</sequence>
<evidence type="ECO:0000313" key="1">
    <source>
        <dbReference type="EMBL" id="SES68292.1"/>
    </source>
</evidence>
<dbReference type="RefSeq" id="WP_092475285.1">
    <property type="nucleotide sequence ID" value="NZ_FOHN01000002.1"/>
</dbReference>
<protein>
    <submittedName>
        <fullName evidence="1">Uncharacterized protein</fullName>
    </submittedName>
</protein>
<organism evidence="1 2">
    <name type="scientific">[Clostridium] polysaccharolyticum</name>
    <dbReference type="NCBI Taxonomy" id="29364"/>
    <lineage>
        <taxon>Bacteria</taxon>
        <taxon>Bacillati</taxon>
        <taxon>Bacillota</taxon>
        <taxon>Clostridia</taxon>
        <taxon>Lachnospirales</taxon>
        <taxon>Lachnospiraceae</taxon>
    </lineage>
</organism>
<proteinExistence type="predicted"/>
<evidence type="ECO:0000313" key="2">
    <source>
        <dbReference type="Proteomes" id="UP000199800"/>
    </source>
</evidence>
<keyword evidence="2" id="KW-1185">Reference proteome</keyword>
<reference evidence="1 2" key="1">
    <citation type="submission" date="2016-10" db="EMBL/GenBank/DDBJ databases">
        <authorList>
            <person name="de Groot N.N."/>
        </authorList>
    </citation>
    <scope>NUCLEOTIDE SEQUENCE [LARGE SCALE GENOMIC DNA]</scope>
    <source>
        <strain evidence="1 2">DSM 1801</strain>
    </source>
</reference>